<dbReference type="Gene3D" id="2.40.10.10">
    <property type="entry name" value="Trypsin-like serine proteases"/>
    <property type="match status" value="1"/>
</dbReference>
<evidence type="ECO:0000313" key="7">
    <source>
        <dbReference type="Proteomes" id="UP000594454"/>
    </source>
</evidence>
<dbReference type="InterPro" id="IPR050430">
    <property type="entry name" value="Peptidase_S1"/>
</dbReference>
<keyword evidence="4" id="KW-1015">Disulfide bond</keyword>
<dbReference type="EMBL" id="LR899011">
    <property type="protein sequence ID" value="CAD7084528.1"/>
    <property type="molecule type" value="Genomic_DNA"/>
</dbReference>
<evidence type="ECO:0000256" key="4">
    <source>
        <dbReference type="ARBA" id="ARBA00023157"/>
    </source>
</evidence>
<dbReference type="Pfam" id="PF00089">
    <property type="entry name" value="Trypsin"/>
    <property type="match status" value="1"/>
</dbReference>
<dbReference type="SUPFAM" id="SSF50494">
    <property type="entry name" value="Trypsin-like serine proteases"/>
    <property type="match status" value="1"/>
</dbReference>
<dbReference type="OrthoDB" id="10059102at2759"/>
<protein>
    <recommendedName>
        <fullName evidence="5">Peptidase S1 domain-containing protein</fullName>
    </recommendedName>
</protein>
<dbReference type="SMART" id="SM00020">
    <property type="entry name" value="Tryp_SPc"/>
    <property type="match status" value="1"/>
</dbReference>
<dbReference type="Proteomes" id="UP000594454">
    <property type="component" value="Chromosome 3"/>
</dbReference>
<proteinExistence type="predicted"/>
<dbReference type="GO" id="GO:0006508">
    <property type="term" value="P:proteolysis"/>
    <property type="evidence" value="ECO:0007669"/>
    <property type="project" value="UniProtKB-KW"/>
</dbReference>
<dbReference type="PANTHER" id="PTHR24276:SF91">
    <property type="entry name" value="AT26814P-RELATED"/>
    <property type="match status" value="1"/>
</dbReference>
<evidence type="ECO:0000259" key="5">
    <source>
        <dbReference type="PROSITE" id="PS50240"/>
    </source>
</evidence>
<keyword evidence="2" id="KW-0378">Hydrolase</keyword>
<dbReference type="InterPro" id="IPR001254">
    <property type="entry name" value="Trypsin_dom"/>
</dbReference>
<dbReference type="InterPro" id="IPR009003">
    <property type="entry name" value="Peptidase_S1_PA"/>
</dbReference>
<dbReference type="AlphaFoldDB" id="A0A7R8UPA6"/>
<feature type="domain" description="Peptidase S1" evidence="5">
    <location>
        <begin position="71"/>
        <end position="303"/>
    </location>
</feature>
<keyword evidence="1" id="KW-0645">Protease</keyword>
<dbReference type="PROSITE" id="PS50240">
    <property type="entry name" value="TRYPSIN_DOM"/>
    <property type="match status" value="1"/>
</dbReference>
<evidence type="ECO:0000256" key="3">
    <source>
        <dbReference type="ARBA" id="ARBA00022825"/>
    </source>
</evidence>
<reference evidence="6 7" key="1">
    <citation type="submission" date="2020-11" db="EMBL/GenBank/DDBJ databases">
        <authorList>
            <person name="Wallbank WR R."/>
            <person name="Pardo Diaz C."/>
            <person name="Kozak K."/>
            <person name="Martin S."/>
            <person name="Jiggins C."/>
            <person name="Moest M."/>
            <person name="Warren A I."/>
            <person name="Generalovic N T."/>
            <person name="Byers J.R.P. K."/>
            <person name="Montejo-Kovacevich G."/>
            <person name="Yen C E."/>
        </authorList>
    </citation>
    <scope>NUCLEOTIDE SEQUENCE [LARGE SCALE GENOMIC DNA]</scope>
</reference>
<sequence>MNYTILSFIYSERNPFMSNLYVSYMWYNILSTIYLNQGVFYDQFSDFLFISRWTINMDRLITSSFLYILLVFSSRVLCADPTVWGKYPGVVAIAVSSLNKACVGHIINNQHVVTAAQCVLDEDTFQVLNVFWFKVTAGDIKLFEPTQYRAERNISNIFPHELYNPQTNENDIAILRLDAPFSLPHNTIEPVILNSRIVKTSTTCDFVGWKIDQQRQSEQQSTPMLVYDRDFCNSQQYPGRIFESVMCGQLQMADDLPVVNYGGGLYCNSELTGLLTIPQNGTSTPSVFTQIRFYRKWIQNQIYRVDVPTRRRSPVTKI</sequence>
<dbReference type="FunFam" id="2.40.10.10:FF:000068">
    <property type="entry name" value="transmembrane protease serine 2"/>
    <property type="match status" value="1"/>
</dbReference>
<evidence type="ECO:0000256" key="2">
    <source>
        <dbReference type="ARBA" id="ARBA00022801"/>
    </source>
</evidence>
<accession>A0A7R8UPA6</accession>
<evidence type="ECO:0000256" key="1">
    <source>
        <dbReference type="ARBA" id="ARBA00022670"/>
    </source>
</evidence>
<organism evidence="6 7">
    <name type="scientific">Hermetia illucens</name>
    <name type="common">Black soldier fly</name>
    <dbReference type="NCBI Taxonomy" id="343691"/>
    <lineage>
        <taxon>Eukaryota</taxon>
        <taxon>Metazoa</taxon>
        <taxon>Ecdysozoa</taxon>
        <taxon>Arthropoda</taxon>
        <taxon>Hexapoda</taxon>
        <taxon>Insecta</taxon>
        <taxon>Pterygota</taxon>
        <taxon>Neoptera</taxon>
        <taxon>Endopterygota</taxon>
        <taxon>Diptera</taxon>
        <taxon>Brachycera</taxon>
        <taxon>Stratiomyomorpha</taxon>
        <taxon>Stratiomyidae</taxon>
        <taxon>Hermetiinae</taxon>
        <taxon>Hermetia</taxon>
    </lineage>
</organism>
<evidence type="ECO:0000313" key="6">
    <source>
        <dbReference type="EMBL" id="CAD7084528.1"/>
    </source>
</evidence>
<dbReference type="InParanoid" id="A0A7R8UPA6"/>
<dbReference type="PANTHER" id="PTHR24276">
    <property type="entry name" value="POLYSERASE-RELATED"/>
    <property type="match status" value="1"/>
</dbReference>
<dbReference type="GO" id="GO:0004252">
    <property type="term" value="F:serine-type endopeptidase activity"/>
    <property type="evidence" value="ECO:0007669"/>
    <property type="project" value="InterPro"/>
</dbReference>
<dbReference type="InterPro" id="IPR043504">
    <property type="entry name" value="Peptidase_S1_PA_chymotrypsin"/>
</dbReference>
<keyword evidence="3" id="KW-0720">Serine protease</keyword>
<gene>
    <name evidence="6" type="ORF">HERILL_LOCUS7416</name>
</gene>
<name>A0A7R8UPA6_HERIL</name>
<keyword evidence="7" id="KW-1185">Reference proteome</keyword>